<sequence>MIRADTHLARVAGYSGAVTDLTHVSDIGITPVSATKIAQQDRQMEFLRHYTTADSQRQVIELMGMSRSTLQNWRNDPKFEKGYKEAHAKFLRHKGIDNKTITFDPWREMRPTGTLVEWRRDVFGHPSTPTQTAFAEAYDDQSNLTIFWNAPAGAGKDVTTMQALAKDAADGVEVMGCIMESKDQAKKRIDAYLDPYFTDPGLFTRIPDIPGGTMPVVNFIEEYGPFKFDGKLRLPDGSRPATVKWDAHNKWFVARNTPQADPNLWALGLEAAIAGSRVKRLVGSDLFTVENQRSATFRAEQYNLIDGTIDSRLDEGGRMIFINHHVRRRGQSNLVKLMDNHIGTARVVYRSGDYTKYANGVATIITPALWVSDEGIVVSYWPEKFPVRGQLLIGDEVHIADDLTDDQHASLSARGARRVRGLEERQKKNPDLFELLYQQNPKASGYGDFTTEILDACDDPGRTLGVSEPNELLILSVDPARKGGAAWTLLGFNETTEVCTLIDHFIGDDLGFSGMRLKLIREPIQLYRPRDLVWEINFEGETLEHPEVLEITRKYHVNIEPWRTQYNRGQGEYQVMAMLDDMRVGKIRFPAKTTADKLKVADVKDHFQNFEAVGYTERRKTVGSGRVPDDACLAFWMGWAHGSQLIQDRKSHRERSTVRQAPAVNDAFGAYKL</sequence>
<comment type="caution">
    <text evidence="1">The sequence shown here is derived from an EMBL/GenBank/DDBJ whole genome shotgun (WGS) entry which is preliminary data.</text>
</comment>
<name>A0A0F9SY26_9ZZZZ</name>
<evidence type="ECO:0000313" key="1">
    <source>
        <dbReference type="EMBL" id="KKN73805.1"/>
    </source>
</evidence>
<proteinExistence type="predicted"/>
<organism evidence="1">
    <name type="scientific">marine sediment metagenome</name>
    <dbReference type="NCBI Taxonomy" id="412755"/>
    <lineage>
        <taxon>unclassified sequences</taxon>
        <taxon>metagenomes</taxon>
        <taxon>ecological metagenomes</taxon>
    </lineage>
</organism>
<reference evidence="1" key="1">
    <citation type="journal article" date="2015" name="Nature">
        <title>Complex archaea that bridge the gap between prokaryotes and eukaryotes.</title>
        <authorList>
            <person name="Spang A."/>
            <person name="Saw J.H."/>
            <person name="Jorgensen S.L."/>
            <person name="Zaremba-Niedzwiedzka K."/>
            <person name="Martijn J."/>
            <person name="Lind A.E."/>
            <person name="van Eijk R."/>
            <person name="Schleper C."/>
            <person name="Guy L."/>
            <person name="Ettema T.J."/>
        </authorList>
    </citation>
    <scope>NUCLEOTIDE SEQUENCE</scope>
</reference>
<protein>
    <recommendedName>
        <fullName evidence="2">Terminase large subunit gp17-like C-terminal domain-containing protein</fullName>
    </recommendedName>
</protein>
<gene>
    <name evidence="1" type="ORF">LCGC14_0397540</name>
</gene>
<accession>A0A0F9SY26</accession>
<dbReference type="AlphaFoldDB" id="A0A0F9SY26"/>
<evidence type="ECO:0008006" key="2">
    <source>
        <dbReference type="Google" id="ProtNLM"/>
    </source>
</evidence>
<dbReference type="EMBL" id="LAZR01000337">
    <property type="protein sequence ID" value="KKN73805.1"/>
    <property type="molecule type" value="Genomic_DNA"/>
</dbReference>